<dbReference type="PANTHER" id="PTHR19860">
    <property type="entry name" value="DDB1- AND CUL4-ASSOCIATED FACTOR 12-RELATED"/>
    <property type="match status" value="1"/>
</dbReference>
<evidence type="ECO:0000313" key="2">
    <source>
        <dbReference type="EMBL" id="OGF63825.1"/>
    </source>
</evidence>
<dbReference type="STRING" id="1817863.A2Y62_03540"/>
<proteinExistence type="predicted"/>
<organism evidence="2 3">
    <name type="scientific">Candidatus Fischerbacteria bacterium RBG_13_37_8</name>
    <dbReference type="NCBI Taxonomy" id="1817863"/>
    <lineage>
        <taxon>Bacteria</taxon>
        <taxon>Candidatus Fischeribacteriota</taxon>
    </lineage>
</organism>
<gene>
    <name evidence="2" type="ORF">A2Y62_03540</name>
</gene>
<comment type="caution">
    <text evidence="2">The sequence shown here is derived from an EMBL/GenBank/DDBJ whole genome shotgun (WGS) entry which is preliminary data.</text>
</comment>
<reference evidence="2 3" key="1">
    <citation type="journal article" date="2016" name="Nat. Commun.">
        <title>Thousands of microbial genomes shed light on interconnected biogeochemical processes in an aquifer system.</title>
        <authorList>
            <person name="Anantharaman K."/>
            <person name="Brown C.T."/>
            <person name="Hug L.A."/>
            <person name="Sharon I."/>
            <person name="Castelle C.J."/>
            <person name="Probst A.J."/>
            <person name="Thomas B.C."/>
            <person name="Singh A."/>
            <person name="Wilkins M.J."/>
            <person name="Karaoz U."/>
            <person name="Brodie E.L."/>
            <person name="Williams K.H."/>
            <person name="Hubbard S.S."/>
            <person name="Banfield J.F."/>
        </authorList>
    </citation>
    <scope>NUCLEOTIDE SEQUENCE [LARGE SCALE GENOMIC DNA]</scope>
</reference>
<dbReference type="AlphaFoldDB" id="A0A1F5VK97"/>
<dbReference type="InterPro" id="IPR051191">
    <property type="entry name" value="DCAF12"/>
</dbReference>
<dbReference type="EMBL" id="MFGW01000148">
    <property type="protein sequence ID" value="OGF63825.1"/>
    <property type="molecule type" value="Genomic_DNA"/>
</dbReference>
<dbReference type="PANTHER" id="PTHR19860:SF40">
    <property type="entry name" value="WD40 REPEAT-CONTAINING PROTEIN"/>
    <property type="match status" value="1"/>
</dbReference>
<accession>A0A1F5VK97</accession>
<protein>
    <submittedName>
        <fullName evidence="2">Uncharacterized protein</fullName>
    </submittedName>
</protein>
<sequence>MSVFASSAFRDMLDDRDYLVLYIFPELRCRRHERKVDFVEVDLPWGITEEQAECGEVLHVCLAKIQK</sequence>
<name>A0A1F5VK97_9BACT</name>
<evidence type="ECO:0000313" key="3">
    <source>
        <dbReference type="Proteomes" id="UP000178943"/>
    </source>
</evidence>
<dbReference type="Proteomes" id="UP000178943">
    <property type="component" value="Unassembled WGS sequence"/>
</dbReference>
<dbReference type="GO" id="GO:0080008">
    <property type="term" value="C:Cul4-RING E3 ubiquitin ligase complex"/>
    <property type="evidence" value="ECO:0007669"/>
    <property type="project" value="TreeGrafter"/>
</dbReference>
<keyword evidence="1" id="KW-0677">Repeat</keyword>
<evidence type="ECO:0000256" key="1">
    <source>
        <dbReference type="ARBA" id="ARBA00022737"/>
    </source>
</evidence>